<dbReference type="Gene3D" id="3.30.450.30">
    <property type="entry name" value="Dynein light chain 2a, cytoplasmic"/>
    <property type="match status" value="1"/>
</dbReference>
<feature type="domain" description="Roadblock/LAMTOR2" evidence="1">
    <location>
        <begin position="6"/>
        <end position="96"/>
    </location>
</feature>
<proteinExistence type="predicted"/>
<dbReference type="SUPFAM" id="SSF103196">
    <property type="entry name" value="Roadblock/LC7 domain"/>
    <property type="match status" value="1"/>
</dbReference>
<evidence type="ECO:0000313" key="2">
    <source>
        <dbReference type="EMBL" id="CBI04897.1"/>
    </source>
</evidence>
<dbReference type="EMBL" id="CABP01000088">
    <property type="protein sequence ID" value="CBI04897.1"/>
    <property type="molecule type" value="Genomic_DNA"/>
</dbReference>
<reference evidence="2" key="1">
    <citation type="submission" date="2009-10" db="EMBL/GenBank/DDBJ databases">
        <title>Diversity of trophic interactions inside an arsenic-rich microbial ecosystem.</title>
        <authorList>
            <person name="Bertin P.N."/>
            <person name="Heinrich-Salmeron A."/>
            <person name="Pelletier E."/>
            <person name="Goulhen-Chollet F."/>
            <person name="Arsene-Ploetze F."/>
            <person name="Gallien S."/>
            <person name="Calteau A."/>
            <person name="Vallenet D."/>
            <person name="Casiot C."/>
            <person name="Chane-Woon-Ming B."/>
            <person name="Giloteaux L."/>
            <person name="Barakat M."/>
            <person name="Bonnefoy V."/>
            <person name="Bruneel O."/>
            <person name="Chandler M."/>
            <person name="Cleiss J."/>
            <person name="Duran R."/>
            <person name="Elbaz-Poulichet F."/>
            <person name="Fonknechten N."/>
            <person name="Lauga B."/>
            <person name="Mornico D."/>
            <person name="Ortet P."/>
            <person name="Schaeffer C."/>
            <person name="Siguier P."/>
            <person name="Alexander Thil Smith A."/>
            <person name="Van Dorsselaer A."/>
            <person name="Weissenbach J."/>
            <person name="Medigue C."/>
            <person name="Le Paslier D."/>
        </authorList>
    </citation>
    <scope>NUCLEOTIDE SEQUENCE</scope>
</reference>
<dbReference type="SMART" id="SM00960">
    <property type="entry name" value="Robl_LC7"/>
    <property type="match status" value="1"/>
</dbReference>
<dbReference type="AlphaFoldDB" id="E6QCH1"/>
<accession>E6QCH1</accession>
<organism evidence="2">
    <name type="scientific">mine drainage metagenome</name>
    <dbReference type="NCBI Taxonomy" id="410659"/>
    <lineage>
        <taxon>unclassified sequences</taxon>
        <taxon>metagenomes</taxon>
        <taxon>ecological metagenomes</taxon>
    </lineage>
</organism>
<name>E6QCH1_9ZZZZ</name>
<protein>
    <submittedName>
        <fullName evidence="2">Roadblock/LC7 protein</fullName>
    </submittedName>
</protein>
<comment type="caution">
    <text evidence="2">The sequence shown here is derived from an EMBL/GenBank/DDBJ whole genome shotgun (WGS) entry which is preliminary data.</text>
</comment>
<gene>
    <name evidence="2" type="ORF">CARN5_1635</name>
</gene>
<dbReference type="Pfam" id="PF03259">
    <property type="entry name" value="Robl_LC7"/>
    <property type="match status" value="1"/>
</dbReference>
<evidence type="ECO:0000259" key="1">
    <source>
        <dbReference type="SMART" id="SM00960"/>
    </source>
</evidence>
<dbReference type="InterPro" id="IPR004942">
    <property type="entry name" value="Roadblock/LAMTOR2_dom"/>
</dbReference>
<sequence length="120" mass="12878">MYEEMIRSILSELNNSSANIEASAFIFTDGLTIGSVLSVDIDDDRVGTMATAMLSLGGHAAAKLARGEQEQIMIKGNNGYILLIHAGREAVLSVIVRKEAKLELVFLDANRAAQSIADLL</sequence>